<evidence type="ECO:0000313" key="4">
    <source>
        <dbReference type="Proteomes" id="UP000051139"/>
    </source>
</evidence>
<dbReference type="CDD" id="cd00118">
    <property type="entry name" value="LysM"/>
    <property type="match status" value="1"/>
</dbReference>
<dbReference type="InterPro" id="IPR036779">
    <property type="entry name" value="LysM_dom_sf"/>
</dbReference>
<feature type="region of interest" description="Disordered" evidence="1">
    <location>
        <begin position="114"/>
        <end position="143"/>
    </location>
</feature>
<organism evidence="3 4">
    <name type="scientific">Furfurilactobacillus siliginis</name>
    <dbReference type="NCBI Taxonomy" id="348151"/>
    <lineage>
        <taxon>Bacteria</taxon>
        <taxon>Bacillati</taxon>
        <taxon>Bacillota</taxon>
        <taxon>Bacilli</taxon>
        <taxon>Lactobacillales</taxon>
        <taxon>Lactobacillaceae</taxon>
        <taxon>Furfurilactobacillus</taxon>
    </lineage>
</organism>
<evidence type="ECO:0000259" key="2">
    <source>
        <dbReference type="PROSITE" id="PS51782"/>
    </source>
</evidence>
<feature type="compositionally biased region" description="Low complexity" evidence="1">
    <location>
        <begin position="115"/>
        <end position="143"/>
    </location>
</feature>
<evidence type="ECO:0000313" key="3">
    <source>
        <dbReference type="EMBL" id="KRN96333.1"/>
    </source>
</evidence>
<dbReference type="AlphaFoldDB" id="A0A0R2LCH9"/>
<comment type="caution">
    <text evidence="3">The sequence shown here is derived from an EMBL/GenBank/DDBJ whole genome shotgun (WGS) entry which is preliminary data.</text>
</comment>
<feature type="domain" description="LysM" evidence="2">
    <location>
        <begin position="64"/>
        <end position="109"/>
    </location>
</feature>
<dbReference type="Gene3D" id="3.10.350.10">
    <property type="entry name" value="LysM domain"/>
    <property type="match status" value="1"/>
</dbReference>
<dbReference type="InterPro" id="IPR018392">
    <property type="entry name" value="LysM"/>
</dbReference>
<dbReference type="SMART" id="SM00257">
    <property type="entry name" value="LysM"/>
    <property type="match status" value="1"/>
</dbReference>
<dbReference type="PROSITE" id="PS51782">
    <property type="entry name" value="LYSM"/>
    <property type="match status" value="1"/>
</dbReference>
<dbReference type="SUPFAM" id="SSF54106">
    <property type="entry name" value="LysM domain"/>
    <property type="match status" value="1"/>
</dbReference>
<dbReference type="Proteomes" id="UP000051139">
    <property type="component" value="Unassembled WGS sequence"/>
</dbReference>
<proteinExistence type="predicted"/>
<accession>A0A0R2LCH9</accession>
<sequence length="232" mass="24240">MNIVELQNNFSRNLWLKNKPREHFDAYQKIRSVIFYMKIKQALLSTVSAGALLSIGTVVANADTNVTVKSGDTVSTLAAANNTTIDAIVNANHLQNGGNLIFVDQSLVIPDADGASTTTSAQQTTTSAATATPAQQAAPAAAAQQAAPAQQAAVPAASGSDAAAKAWIAARESGGSYTATNGQYYGKYQLSLDKLHGDLSAANQEAVATQYATSRYGSWAGAQAAWQSQGWW</sequence>
<gene>
    <name evidence="3" type="ORF">IV55_GL001294</name>
</gene>
<name>A0A0R2LCH9_9LACO</name>
<keyword evidence="4" id="KW-1185">Reference proteome</keyword>
<dbReference type="PATRIC" id="fig|348151.3.peg.1331"/>
<reference evidence="3 4" key="1">
    <citation type="journal article" date="2015" name="Genome Announc.">
        <title>Expanding the biotechnology potential of lactobacilli through comparative genomics of 213 strains and associated genera.</title>
        <authorList>
            <person name="Sun Z."/>
            <person name="Harris H.M."/>
            <person name="McCann A."/>
            <person name="Guo C."/>
            <person name="Argimon S."/>
            <person name="Zhang W."/>
            <person name="Yang X."/>
            <person name="Jeffery I.B."/>
            <person name="Cooney J.C."/>
            <person name="Kagawa T.F."/>
            <person name="Liu W."/>
            <person name="Song Y."/>
            <person name="Salvetti E."/>
            <person name="Wrobel A."/>
            <person name="Rasinkangas P."/>
            <person name="Parkhill J."/>
            <person name="Rea M.C."/>
            <person name="O'Sullivan O."/>
            <person name="Ritari J."/>
            <person name="Douillard F.P."/>
            <person name="Paul Ross R."/>
            <person name="Yang R."/>
            <person name="Briner A.E."/>
            <person name="Felis G.E."/>
            <person name="de Vos W.M."/>
            <person name="Barrangou R."/>
            <person name="Klaenhammer T.R."/>
            <person name="Caufield P.W."/>
            <person name="Cui Y."/>
            <person name="Zhang H."/>
            <person name="O'Toole P.W."/>
        </authorList>
    </citation>
    <scope>NUCLEOTIDE SEQUENCE [LARGE SCALE GENOMIC DNA]</scope>
    <source>
        <strain evidence="3 4">DSM 22696</strain>
    </source>
</reference>
<dbReference type="STRING" id="348151.IV55_GL001294"/>
<evidence type="ECO:0000256" key="1">
    <source>
        <dbReference type="SAM" id="MobiDB-lite"/>
    </source>
</evidence>
<dbReference type="Pfam" id="PF01476">
    <property type="entry name" value="LysM"/>
    <property type="match status" value="1"/>
</dbReference>
<protein>
    <submittedName>
        <fullName evidence="3">Aggregation promoting factor</fullName>
    </submittedName>
</protein>
<dbReference type="EMBL" id="JQCB01000004">
    <property type="protein sequence ID" value="KRN96333.1"/>
    <property type="molecule type" value="Genomic_DNA"/>
</dbReference>